<organism evidence="1 2">
    <name type="scientific">Kingdonia uniflora</name>
    <dbReference type="NCBI Taxonomy" id="39325"/>
    <lineage>
        <taxon>Eukaryota</taxon>
        <taxon>Viridiplantae</taxon>
        <taxon>Streptophyta</taxon>
        <taxon>Embryophyta</taxon>
        <taxon>Tracheophyta</taxon>
        <taxon>Spermatophyta</taxon>
        <taxon>Magnoliopsida</taxon>
        <taxon>Ranunculales</taxon>
        <taxon>Circaeasteraceae</taxon>
        <taxon>Kingdonia</taxon>
    </lineage>
</organism>
<evidence type="ECO:0000313" key="1">
    <source>
        <dbReference type="EMBL" id="KAF6177043.1"/>
    </source>
</evidence>
<dbReference type="OrthoDB" id="8251209at2759"/>
<reference evidence="1 2" key="1">
    <citation type="journal article" date="2020" name="IScience">
        <title>Genome Sequencing of the Endangered Kingdonia uniflora (Circaeasteraceae, Ranunculales) Reveals Potential Mechanisms of Evolutionary Specialization.</title>
        <authorList>
            <person name="Sun Y."/>
            <person name="Deng T."/>
            <person name="Zhang A."/>
            <person name="Moore M.J."/>
            <person name="Landis J.B."/>
            <person name="Lin N."/>
            <person name="Zhang H."/>
            <person name="Zhang X."/>
            <person name="Huang J."/>
            <person name="Zhang X."/>
            <person name="Sun H."/>
            <person name="Wang H."/>
        </authorList>
    </citation>
    <scope>NUCLEOTIDE SEQUENCE [LARGE SCALE GENOMIC DNA]</scope>
    <source>
        <strain evidence="1">TB1705</strain>
        <tissue evidence="1">Leaf</tissue>
    </source>
</reference>
<dbReference type="PANTHER" id="PTHR16057">
    <property type="entry name" value="WINS1, 2 PROTEIN"/>
    <property type="match status" value="1"/>
</dbReference>
<accession>A0A7J7PCG8</accession>
<comment type="caution">
    <text evidence="1">The sequence shown here is derived from an EMBL/GenBank/DDBJ whole genome shotgun (WGS) entry which is preliminary data.</text>
</comment>
<evidence type="ECO:0000313" key="2">
    <source>
        <dbReference type="Proteomes" id="UP000541444"/>
    </source>
</evidence>
<sequence>MGDCRPEYARLCRLIIDSLQSYNKPQSLSPLTDERERHLLIILTKVSREIQGWDDVFDGEHSMGKEKSCHDCLNNIVLILVIFLGDESKYIRHSSSNVFVAISDYLLKSGSNWDGFLQLLCISLKVSATNILTSSSISSKTQTVGSDSDTISFILSVQQRLMTHANWFTVIGLVRVLRTILKHVRDENGDGDDLAEKYIDSIGICLGSIPWGLMSGQTMNSSMDVFHHGEFASQDTRFVFLGALLQLLCSLIGESSFAEAEDSTINKHPIFDTIITFVPELLYCCFHKEDGYDEVHSSQYLRHKMLVLMTRLSSQNHLESSILVLWLQLVRKYFEDLINQPISRHHANLSDCLEGSPFLACVSDGEFHSICTRHLQRQAIFIFLKLSLSLFSAGKDIDLRCSYATSSSSLTIDSQSALKCCTRKKGLSELSAWLERHLPMETLADFEMYLEKCANFASSFLQLFLEEDDFLFEVLLLLSKFPFFVQQMEFKSYRQAFEEAKENIMLHLSNILDPIHLFHIFLAEVSLITSPPWIRFILL</sequence>
<keyword evidence="2" id="KW-1185">Reference proteome</keyword>
<dbReference type="PANTHER" id="PTHR16057:SF1">
    <property type="entry name" value="PROTEIN LINES HOMOLOG 1"/>
    <property type="match status" value="1"/>
</dbReference>
<dbReference type="Proteomes" id="UP000541444">
    <property type="component" value="Unassembled WGS sequence"/>
</dbReference>
<gene>
    <name evidence="1" type="ORF">GIB67_015918</name>
</gene>
<name>A0A7J7PCG8_9MAGN</name>
<dbReference type="EMBL" id="JACGCM010000004">
    <property type="protein sequence ID" value="KAF6177043.1"/>
    <property type="molecule type" value="Genomic_DNA"/>
</dbReference>
<protein>
    <submittedName>
        <fullName evidence="1">Uncharacterized protein</fullName>
    </submittedName>
</protein>
<dbReference type="InterPro" id="IPR024875">
    <property type="entry name" value="Protein_Lines"/>
</dbReference>
<proteinExistence type="predicted"/>
<dbReference type="AlphaFoldDB" id="A0A7J7PCG8"/>